<evidence type="ECO:0000313" key="10">
    <source>
        <dbReference type="EMBL" id="ANI87100.1"/>
    </source>
</evidence>
<dbReference type="PANTHER" id="PTHR42995">
    <property type="entry name" value="ACETYL-COENZYME A CARBOXYLASE CARBOXYL TRANSFERASE SUBUNIT BETA, CHLOROPLASTIC"/>
    <property type="match status" value="1"/>
</dbReference>
<feature type="binding site" evidence="7">
    <location>
        <position position="277"/>
    </location>
    <ligand>
        <name>Zn(2+)</name>
        <dbReference type="ChEBI" id="CHEBI:29105"/>
    </ligand>
</feature>
<evidence type="ECO:0000259" key="9">
    <source>
        <dbReference type="PROSITE" id="PS50980"/>
    </source>
</evidence>
<keyword evidence="7" id="KW-0443">Lipid metabolism</keyword>
<evidence type="ECO:0000256" key="8">
    <source>
        <dbReference type="SAM" id="MobiDB-lite"/>
    </source>
</evidence>
<dbReference type="GO" id="GO:0005524">
    <property type="term" value="F:ATP binding"/>
    <property type="evidence" value="ECO:0007669"/>
    <property type="project" value="UniProtKB-KW"/>
</dbReference>
<dbReference type="AlphaFoldDB" id="A0A191TEP4"/>
<keyword evidence="4 7" id="KW-0863">Zinc-finger</keyword>
<feature type="compositionally biased region" description="Acidic residues" evidence="8">
    <location>
        <begin position="182"/>
        <end position="194"/>
    </location>
</feature>
<dbReference type="PANTHER" id="PTHR42995:SF5">
    <property type="entry name" value="ACETYL-COENZYME A CARBOXYLASE CARBOXYL TRANSFERASE SUBUNIT BETA, CHLOROPLASTIC"/>
    <property type="match status" value="1"/>
</dbReference>
<dbReference type="SUPFAM" id="SSF52096">
    <property type="entry name" value="ClpP/crotonase"/>
    <property type="match status" value="1"/>
</dbReference>
<dbReference type="EMBL" id="KX118607">
    <property type="protein sequence ID" value="ANI87100.1"/>
    <property type="molecule type" value="Genomic_DNA"/>
</dbReference>
<dbReference type="GO" id="GO:0009317">
    <property type="term" value="C:acetyl-CoA carboxylase complex"/>
    <property type="evidence" value="ECO:0007669"/>
    <property type="project" value="InterPro"/>
</dbReference>
<dbReference type="GO" id="GO:2001295">
    <property type="term" value="P:malonyl-CoA biosynthetic process"/>
    <property type="evidence" value="ECO:0007669"/>
    <property type="project" value="UniProtKB-UniRule"/>
</dbReference>
<feature type="compositionally biased region" description="Basic and acidic residues" evidence="8">
    <location>
        <begin position="70"/>
        <end position="94"/>
    </location>
</feature>
<keyword evidence="10" id="KW-0934">Plastid</keyword>
<comment type="pathway">
    <text evidence="7">Lipid metabolism; malonyl-CoA biosynthesis; malonyl-CoA from acetyl-CoA: step 1/1.</text>
</comment>
<dbReference type="InterPro" id="IPR011762">
    <property type="entry name" value="COA_CT_N"/>
</dbReference>
<dbReference type="GO" id="GO:0006633">
    <property type="term" value="P:fatty acid biosynthetic process"/>
    <property type="evidence" value="ECO:0007669"/>
    <property type="project" value="UniProtKB-KW"/>
</dbReference>
<feature type="binding site" evidence="7">
    <location>
        <position position="296"/>
    </location>
    <ligand>
        <name>Zn(2+)</name>
        <dbReference type="ChEBI" id="CHEBI:29105"/>
    </ligand>
</feature>
<feature type="compositionally biased region" description="Acidic residues" evidence="8">
    <location>
        <begin position="210"/>
        <end position="225"/>
    </location>
</feature>
<comment type="subunit">
    <text evidence="1">Acetyl-CoA carboxylase is a heterohexamer composed of biotin carboxyl carrier protein, biotin carboxylase and 2 subunits each of ACCase subunit alpha and ACCase plastid-coded subunit beta (accD).</text>
</comment>
<dbReference type="GO" id="GO:0016743">
    <property type="term" value="F:carboxyl- or carbamoyltransferase activity"/>
    <property type="evidence" value="ECO:0007669"/>
    <property type="project" value="UniProtKB-UniRule"/>
</dbReference>
<keyword evidence="7" id="KW-0275">Fatty acid biosynthesis</keyword>
<feature type="zinc finger region" description="C4-type" evidence="7">
    <location>
        <begin position="274"/>
        <end position="296"/>
    </location>
</feature>
<feature type="compositionally biased region" description="Basic and acidic residues" evidence="8">
    <location>
        <begin position="15"/>
        <end position="55"/>
    </location>
</feature>
<comment type="subunit">
    <text evidence="7">Acetyl-CoA carboxylase is a heterohexamer composed of biotin carboxyl carrier protein, biotin carboxylase and two subunits each of ACCase subunit alpha and ACCase plastid-coded subunit beta (accD).</text>
</comment>
<comment type="subcellular location">
    <subcellularLocation>
        <location evidence="7">Plastid</location>
        <location evidence="7">Chloroplast stroma</location>
    </subcellularLocation>
</comment>
<evidence type="ECO:0000256" key="1">
    <source>
        <dbReference type="ARBA" id="ARBA00011842"/>
    </source>
</evidence>
<feature type="compositionally biased region" description="Basic and acidic residues" evidence="8">
    <location>
        <begin position="161"/>
        <end position="181"/>
    </location>
</feature>
<comment type="catalytic activity">
    <reaction evidence="7">
        <text>N(6)-carboxybiotinyl-L-lysyl-[protein] + acetyl-CoA = N(6)-biotinyl-L-lysyl-[protein] + malonyl-CoA</text>
        <dbReference type="Rhea" id="RHEA:54728"/>
        <dbReference type="Rhea" id="RHEA-COMP:10505"/>
        <dbReference type="Rhea" id="RHEA-COMP:10506"/>
        <dbReference type="ChEBI" id="CHEBI:57288"/>
        <dbReference type="ChEBI" id="CHEBI:57384"/>
        <dbReference type="ChEBI" id="CHEBI:83144"/>
        <dbReference type="ChEBI" id="CHEBI:83145"/>
        <dbReference type="EC" id="2.1.3.15"/>
    </reaction>
</comment>
<comment type="cofactor">
    <cofactor evidence="7">
        <name>Zn(2+)</name>
        <dbReference type="ChEBI" id="CHEBI:29105"/>
    </cofactor>
    <text evidence="7">Binds 1 zinc ion per subunit.</text>
</comment>
<accession>A0A191TEP4</accession>
<proteinExistence type="inferred from homology"/>
<dbReference type="InterPro" id="IPR034733">
    <property type="entry name" value="AcCoA_carboxyl_beta"/>
</dbReference>
<gene>
    <name evidence="7 10" type="primary">accD</name>
</gene>
<comment type="function">
    <text evidence="7">Component of the acetyl coenzyme A carboxylase (ACC) complex. Biotin carboxylase (BC) catalyzes the carboxylation of biotin on its carrier protein (BCCP) and then the CO(2) group is transferred by the transcarboxylase to acetyl-CoA to form malonyl-CoA.</text>
</comment>
<keyword evidence="2 7" id="KW-0808">Transferase</keyword>
<keyword evidence="7" id="KW-0479">Metal-binding</keyword>
<evidence type="ECO:0000256" key="3">
    <source>
        <dbReference type="ARBA" id="ARBA00022741"/>
    </source>
</evidence>
<sequence>MDDLIFPYDDEEDERKDKKEPQKDKQKDKKESQKDKDGKDKQKEKKESQKDKDGQDPLESPTPKRRKKKTQEDKEDLQGDNKPHLEGDNTPHQEDNEDLEGDNKPHQEDNEDLQGDNKPYLEGNNKPHQEDKEDLEGDNKPHQEDNEDLQGDNKPYLEGNNKPHQEDKEDLEVNNKPHQEDKDEDEDKDGEDPLDPMKPTKPEGPQNPQNDEEAEEPLEDNEDNKEEPRQDKHKEPFWKPGFRERELVAAQSRDTDPDSEASLKSNYADLWVHCKHCSGFNYKKIFKSKRNVCEKCGSHLKLHSSDRIDLLLDAKTWAAMHEGLLSLDPIEFHSEKDPYKGRVASYKRETGLSEAAQTGLGYLKTIALSIGLMDFQFMGGSMGSVVGERIARSVEYANNQFLPLLLVCASGGARMQEGSVSLMQMAKISSSLSNYQFTRTGFFLALLTSPTTGGVTASFGMLGDIIFAEPNAYIAFAGKRVIEQTLNIQLPEGSQTAEYLFDKGLFDKIVPRNPFKRSLRELFNFHDFFTLNSKVITIYNYL</sequence>
<feature type="domain" description="CoA carboxyltransferase N-terminal" evidence="9">
    <location>
        <begin position="270"/>
        <end position="541"/>
    </location>
</feature>
<dbReference type="GO" id="GO:0009570">
    <property type="term" value="C:chloroplast stroma"/>
    <property type="evidence" value="ECO:0007669"/>
    <property type="project" value="UniProtKB-SubCell"/>
</dbReference>
<dbReference type="EC" id="2.1.3.15" evidence="7"/>
<name>A0A191TEP4_OENPI</name>
<dbReference type="PROSITE" id="PS50980">
    <property type="entry name" value="COA_CT_NTER"/>
    <property type="match status" value="1"/>
</dbReference>
<dbReference type="PRINTS" id="PR01070">
    <property type="entry name" value="ACCCTRFRASEB"/>
</dbReference>
<dbReference type="UniPathway" id="UPA00655">
    <property type="reaction ID" value="UER00711"/>
</dbReference>
<evidence type="ECO:0000256" key="6">
    <source>
        <dbReference type="ARBA" id="ARBA00022840"/>
    </source>
</evidence>
<feature type="region of interest" description="Disordered" evidence="8">
    <location>
        <begin position="1"/>
        <end position="244"/>
    </location>
</feature>
<dbReference type="GO" id="GO:0008270">
    <property type="term" value="F:zinc ion binding"/>
    <property type="evidence" value="ECO:0007669"/>
    <property type="project" value="UniProtKB-UniRule"/>
</dbReference>
<feature type="binding site" evidence="7">
    <location>
        <position position="274"/>
    </location>
    <ligand>
        <name>Zn(2+)</name>
        <dbReference type="ChEBI" id="CHEBI:29105"/>
    </ligand>
</feature>
<evidence type="ECO:0000256" key="4">
    <source>
        <dbReference type="ARBA" id="ARBA00022771"/>
    </source>
</evidence>
<keyword evidence="7" id="KW-0444">Lipid biosynthesis</keyword>
<feature type="compositionally biased region" description="Basic and acidic residues" evidence="8">
    <location>
        <begin position="125"/>
        <end position="144"/>
    </location>
</feature>
<feature type="compositionally biased region" description="Basic and acidic residues" evidence="8">
    <location>
        <begin position="226"/>
        <end position="244"/>
    </location>
</feature>
<evidence type="ECO:0000256" key="7">
    <source>
        <dbReference type="HAMAP-Rule" id="MF_01395"/>
    </source>
</evidence>
<dbReference type="InterPro" id="IPR000438">
    <property type="entry name" value="Acetyl_CoA_COase_Trfase_b_su"/>
</dbReference>
<dbReference type="HAMAP" id="MF_01395">
    <property type="entry name" value="AcetylCoA_CT_beta"/>
    <property type="match status" value="1"/>
</dbReference>
<keyword evidence="3 7" id="KW-0547">Nucleotide-binding</keyword>
<keyword evidence="6 7" id="KW-0067">ATP-binding</keyword>
<feature type="compositionally biased region" description="Acidic residues" evidence="8">
    <location>
        <begin position="1"/>
        <end position="14"/>
    </location>
</feature>
<keyword evidence="7" id="KW-0276">Fatty acid metabolism</keyword>
<dbReference type="Gene3D" id="3.90.226.10">
    <property type="entry name" value="2-enoyl-CoA Hydratase, Chain A, domain 1"/>
    <property type="match status" value="1"/>
</dbReference>
<protein>
    <recommendedName>
        <fullName evidence="7">Acetyl-coenzyme A carboxylase carboxyl transferase subunit beta, chloroplastic</fullName>
        <shortName evidence="7">ACCase subunit beta</shortName>
        <shortName evidence="7">Acetyl-CoA carboxylase carboxyltransferase subunit beta</shortName>
        <ecNumber evidence="7">2.1.3.15</ecNumber>
    </recommendedName>
</protein>
<comment type="similarity">
    <text evidence="7">Belongs to the AccD/PCCB family.</text>
</comment>
<reference evidence="10" key="1">
    <citation type="submission" date="2016-04" db="EMBL/GenBank/DDBJ databases">
        <authorList>
            <person name="Evans L.H."/>
            <person name="Alamgir A."/>
            <person name="Owens N."/>
            <person name="Weber N.D."/>
            <person name="Virtaneva K."/>
            <person name="Barbian K."/>
            <person name="Babar A."/>
            <person name="Rosenke K."/>
        </authorList>
    </citation>
    <scope>NUCLEOTIDE SEQUENCE</scope>
    <source>
        <strain evidence="10">Odorata Schwemmle</strain>
    </source>
</reference>
<dbReference type="GO" id="GO:0003989">
    <property type="term" value="F:acetyl-CoA carboxylase activity"/>
    <property type="evidence" value="ECO:0007669"/>
    <property type="project" value="InterPro"/>
</dbReference>
<keyword evidence="5 7" id="KW-0862">Zinc</keyword>
<dbReference type="Pfam" id="PF01039">
    <property type="entry name" value="Carboxyl_trans"/>
    <property type="match status" value="1"/>
</dbReference>
<geneLocation type="chloroplast" evidence="10"/>
<evidence type="ECO:0000256" key="2">
    <source>
        <dbReference type="ARBA" id="ARBA00022679"/>
    </source>
</evidence>
<dbReference type="InterPro" id="IPR029045">
    <property type="entry name" value="ClpP/crotonase-like_dom_sf"/>
</dbReference>
<feature type="binding site" evidence="7">
    <location>
        <position position="293"/>
    </location>
    <ligand>
        <name>Zn(2+)</name>
        <dbReference type="ChEBI" id="CHEBI:29105"/>
    </ligand>
</feature>
<evidence type="ECO:0000256" key="5">
    <source>
        <dbReference type="ARBA" id="ARBA00022833"/>
    </source>
</evidence>
<keyword evidence="10" id="KW-0150">Chloroplast</keyword>
<organism evidence="10">
    <name type="scientific">Oenothera picensis subsp. picensis</name>
    <dbReference type="NCBI Taxonomy" id="3947"/>
    <lineage>
        <taxon>Eukaryota</taxon>
        <taxon>Viridiplantae</taxon>
        <taxon>Streptophyta</taxon>
        <taxon>Embryophyta</taxon>
        <taxon>Tracheophyta</taxon>
        <taxon>Spermatophyta</taxon>
        <taxon>Magnoliopsida</taxon>
        <taxon>eudicotyledons</taxon>
        <taxon>Gunneridae</taxon>
        <taxon>Pentapetalae</taxon>
        <taxon>rosids</taxon>
        <taxon>malvids</taxon>
        <taxon>Myrtales</taxon>
        <taxon>Onagraceae</taxon>
        <taxon>Onagroideae</taxon>
        <taxon>Onagreae</taxon>
        <taxon>Oenothera</taxon>
    </lineage>
</organism>